<evidence type="ECO:0008006" key="4">
    <source>
        <dbReference type="Google" id="ProtNLM"/>
    </source>
</evidence>
<comment type="caution">
    <text evidence="2">The sequence shown here is derived from an EMBL/GenBank/DDBJ whole genome shotgun (WGS) entry which is preliminary data.</text>
</comment>
<sequence>MSYNKASNASTRQVQGPQRPIAPISNLRAPIPLPNGRFPYRAMQTHHAAKPTGVTKNLNHHCSRPRYIPPGRGYFWDEMVEESLRNGGSDSDRDSDSSNSGSGSESDTEDEEANYAHLDHNIRLDYQSVRTDLLQEAVPQIKEHTKRTRYVSPPDDRLPPQHRYKQANAQARGQMFYEQIQDPLDPSTILVRKADGYFHLACPFYISNPTKHRKCLIEHDLQSIEDVIRHVNRFHQEPPYCPRCRETFGRATDRDRHFLSQVCEIRNWVTVEGVNSYQRTKLWKRDKIILGERKRWIRIWQIAFPDAEVPTRSHYLDGEDEVKMSIARDFWACNGSKILSKFLTQNGYDRPLSDQTLSAICGWALDDILLQLAGVSEVTTATV</sequence>
<keyword evidence="3" id="KW-1185">Reference proteome</keyword>
<name>A0ABY6UNK7_BIOOC</name>
<feature type="region of interest" description="Disordered" evidence="1">
    <location>
        <begin position="1"/>
        <end position="30"/>
    </location>
</feature>
<evidence type="ECO:0000313" key="3">
    <source>
        <dbReference type="Proteomes" id="UP000766486"/>
    </source>
</evidence>
<proteinExistence type="predicted"/>
<reference evidence="2 3" key="1">
    <citation type="submission" date="2019-06" db="EMBL/GenBank/DDBJ databases">
        <authorList>
            <person name="Broberg M."/>
        </authorList>
    </citation>
    <scope>NUCLEOTIDE SEQUENCE [LARGE SCALE GENOMIC DNA]</scope>
</reference>
<feature type="region of interest" description="Disordered" evidence="1">
    <location>
        <begin position="84"/>
        <end position="112"/>
    </location>
</feature>
<feature type="compositionally biased region" description="Polar residues" evidence="1">
    <location>
        <begin position="1"/>
        <end position="16"/>
    </location>
</feature>
<gene>
    <name evidence="2" type="ORF">CLO192961_LOCUS337030</name>
</gene>
<protein>
    <recommendedName>
        <fullName evidence="4">C2H2-type domain-containing protein</fullName>
    </recommendedName>
</protein>
<dbReference type="PANTHER" id="PTHR38166:SF1">
    <property type="entry name" value="C2H2-TYPE DOMAIN-CONTAINING PROTEIN"/>
    <property type="match status" value="1"/>
</dbReference>
<organism evidence="2 3">
    <name type="scientific">Bionectria ochroleuca</name>
    <name type="common">Gliocladium roseum</name>
    <dbReference type="NCBI Taxonomy" id="29856"/>
    <lineage>
        <taxon>Eukaryota</taxon>
        <taxon>Fungi</taxon>
        <taxon>Dikarya</taxon>
        <taxon>Ascomycota</taxon>
        <taxon>Pezizomycotina</taxon>
        <taxon>Sordariomycetes</taxon>
        <taxon>Hypocreomycetidae</taxon>
        <taxon>Hypocreales</taxon>
        <taxon>Bionectriaceae</taxon>
        <taxon>Clonostachys</taxon>
    </lineage>
</organism>
<evidence type="ECO:0000256" key="1">
    <source>
        <dbReference type="SAM" id="MobiDB-lite"/>
    </source>
</evidence>
<dbReference type="EMBL" id="CABFNS010000852">
    <property type="protein sequence ID" value="VUC32930.1"/>
    <property type="molecule type" value="Genomic_DNA"/>
</dbReference>
<evidence type="ECO:0000313" key="2">
    <source>
        <dbReference type="EMBL" id="VUC32930.1"/>
    </source>
</evidence>
<dbReference type="Proteomes" id="UP000766486">
    <property type="component" value="Unassembled WGS sequence"/>
</dbReference>
<accession>A0ABY6UNK7</accession>
<dbReference type="PANTHER" id="PTHR38166">
    <property type="entry name" value="C2H2-TYPE DOMAIN-CONTAINING PROTEIN-RELATED"/>
    <property type="match status" value="1"/>
</dbReference>